<accession>U4URK0</accession>
<gene>
    <name evidence="1" type="ORF">D910_00174</name>
</gene>
<sequence>MAEDLLPALVPSRHVGLHGLQVRLGLNLRSLFRMEDGAPFWPFWLLVFRLPLTECGYGIGNQAGSWDE</sequence>
<dbReference type="AlphaFoldDB" id="U4URK0"/>
<name>U4URK0_DENPD</name>
<feature type="non-terminal residue" evidence="1">
    <location>
        <position position="68"/>
    </location>
</feature>
<dbReference type="Proteomes" id="UP000030742">
    <property type="component" value="Unassembled WGS sequence"/>
</dbReference>
<evidence type="ECO:0000313" key="1">
    <source>
        <dbReference type="EMBL" id="ERL95732.1"/>
    </source>
</evidence>
<evidence type="ECO:0000313" key="2">
    <source>
        <dbReference type="Proteomes" id="UP000030742"/>
    </source>
</evidence>
<proteinExistence type="predicted"/>
<protein>
    <submittedName>
        <fullName evidence="1">Uncharacterized protein</fullName>
    </submittedName>
</protein>
<dbReference type="EMBL" id="KI207743">
    <property type="protein sequence ID" value="ERL95732.1"/>
    <property type="molecule type" value="Genomic_DNA"/>
</dbReference>
<reference evidence="1 2" key="1">
    <citation type="journal article" date="2013" name="Genome Biol.">
        <title>Draft genome of the mountain pine beetle, Dendroctonus ponderosae Hopkins, a major forest pest.</title>
        <authorList>
            <person name="Keeling C.I."/>
            <person name="Yuen M.M."/>
            <person name="Liao N.Y."/>
            <person name="Docking T.R."/>
            <person name="Chan S.K."/>
            <person name="Taylor G.A."/>
            <person name="Palmquist D.L."/>
            <person name="Jackman S.D."/>
            <person name="Nguyen A."/>
            <person name="Li M."/>
            <person name="Henderson H."/>
            <person name="Janes J.K."/>
            <person name="Zhao Y."/>
            <person name="Pandoh P."/>
            <person name="Moore R."/>
            <person name="Sperling F.A."/>
            <person name="Huber D.P."/>
            <person name="Birol I."/>
            <person name="Jones S.J."/>
            <person name="Bohlmann J."/>
        </authorList>
    </citation>
    <scope>NUCLEOTIDE SEQUENCE</scope>
</reference>
<organism evidence="1 2">
    <name type="scientific">Dendroctonus ponderosae</name>
    <name type="common">Mountain pine beetle</name>
    <dbReference type="NCBI Taxonomy" id="77166"/>
    <lineage>
        <taxon>Eukaryota</taxon>
        <taxon>Metazoa</taxon>
        <taxon>Ecdysozoa</taxon>
        <taxon>Arthropoda</taxon>
        <taxon>Hexapoda</taxon>
        <taxon>Insecta</taxon>
        <taxon>Pterygota</taxon>
        <taxon>Neoptera</taxon>
        <taxon>Endopterygota</taxon>
        <taxon>Coleoptera</taxon>
        <taxon>Polyphaga</taxon>
        <taxon>Cucujiformia</taxon>
        <taxon>Curculionidae</taxon>
        <taxon>Scolytinae</taxon>
        <taxon>Dendroctonus</taxon>
    </lineage>
</organism>